<dbReference type="OMA" id="HALATHH"/>
<evidence type="ECO:0000256" key="2">
    <source>
        <dbReference type="ARBA" id="ARBA00004496"/>
    </source>
</evidence>
<comment type="function">
    <text evidence="10">Plays an important role in control of proteasome function. Inhibits the hydrolysis of protein and peptide substrates by the 20S proteasome. Also inhibits the activation of the proteasome by the proteasome regulatory proteins PA700 and PA28.</text>
</comment>
<dbReference type="InterPro" id="IPR045128">
    <property type="entry name" value="PI31-like"/>
</dbReference>
<keyword evidence="7" id="KW-0256">Endoplasmic reticulum</keyword>
<accession>A0A1M8A382</accession>
<evidence type="ECO:0000256" key="4">
    <source>
        <dbReference type="ARBA" id="ARBA00022481"/>
    </source>
</evidence>
<dbReference type="Pfam" id="PF08577">
    <property type="entry name" value="PI31_Prot_C"/>
    <property type="match status" value="1"/>
</dbReference>
<proteinExistence type="inferred from homology"/>
<name>A0A1M8A382_MALS4</name>
<dbReference type="OrthoDB" id="68090at2759"/>
<evidence type="ECO:0000256" key="3">
    <source>
        <dbReference type="ARBA" id="ARBA00006405"/>
    </source>
</evidence>
<keyword evidence="6" id="KW-0597">Phosphoprotein</keyword>
<dbReference type="EMBL" id="LT671822">
    <property type="protein sequence ID" value="SHO76930.1"/>
    <property type="molecule type" value="Genomic_DNA"/>
</dbReference>
<organism evidence="14 15">
    <name type="scientific">Malassezia sympodialis (strain ATCC 42132)</name>
    <name type="common">Atopic eczema-associated yeast</name>
    <dbReference type="NCBI Taxonomy" id="1230383"/>
    <lineage>
        <taxon>Eukaryota</taxon>
        <taxon>Fungi</taxon>
        <taxon>Dikarya</taxon>
        <taxon>Basidiomycota</taxon>
        <taxon>Ustilaginomycotina</taxon>
        <taxon>Malasseziomycetes</taxon>
        <taxon>Malasseziales</taxon>
        <taxon>Malasseziaceae</taxon>
        <taxon>Malassezia</taxon>
    </lineage>
</organism>
<dbReference type="PANTHER" id="PTHR13266:SF1">
    <property type="entry name" value="PROTEASOME INHIBITOR PI31 SUBUNIT"/>
    <property type="match status" value="1"/>
</dbReference>
<evidence type="ECO:0000256" key="5">
    <source>
        <dbReference type="ARBA" id="ARBA00022490"/>
    </source>
</evidence>
<keyword evidence="8" id="KW-0647">Proteasome</keyword>
<evidence type="ECO:0000256" key="8">
    <source>
        <dbReference type="ARBA" id="ARBA00022942"/>
    </source>
</evidence>
<evidence type="ECO:0000256" key="1">
    <source>
        <dbReference type="ARBA" id="ARBA00004240"/>
    </source>
</evidence>
<dbReference type="STRING" id="1230383.A0A1M8A382"/>
<reference evidence="15" key="1">
    <citation type="journal article" date="2017" name="Nucleic Acids Res.">
        <title>Proteogenomics produces comprehensive and highly accurate protein-coding gene annotation in a complete genome assembly of Malassezia sympodialis.</title>
        <authorList>
            <person name="Zhu Y."/>
            <person name="Engstroem P.G."/>
            <person name="Tellgren-Roth C."/>
            <person name="Baudo C.D."/>
            <person name="Kennell J.C."/>
            <person name="Sun S."/>
            <person name="Billmyre R.B."/>
            <person name="Schroeder M.S."/>
            <person name="Andersson A."/>
            <person name="Holm T."/>
            <person name="Sigurgeirsson B."/>
            <person name="Wu G."/>
            <person name="Sankaranarayanan S.R."/>
            <person name="Siddharthan R."/>
            <person name="Sanyal K."/>
            <person name="Lundeberg J."/>
            <person name="Nystedt B."/>
            <person name="Boekhout T."/>
            <person name="Dawson T.L. Jr."/>
            <person name="Heitman J."/>
            <person name="Scheynius A."/>
            <person name="Lehtioe J."/>
        </authorList>
    </citation>
    <scope>NUCLEOTIDE SEQUENCE [LARGE SCALE GENOMIC DNA]</scope>
    <source>
        <strain evidence="15">ATCC 42132</strain>
    </source>
</reference>
<comment type="subcellular location">
    <subcellularLocation>
        <location evidence="2">Cytoplasm</location>
    </subcellularLocation>
    <subcellularLocation>
        <location evidence="1">Endoplasmic reticulum</location>
    </subcellularLocation>
</comment>
<dbReference type="Proteomes" id="UP000186303">
    <property type="component" value="Chromosome 2"/>
</dbReference>
<evidence type="ECO:0000313" key="15">
    <source>
        <dbReference type="Proteomes" id="UP000186303"/>
    </source>
</evidence>
<evidence type="ECO:0000256" key="7">
    <source>
        <dbReference type="ARBA" id="ARBA00022824"/>
    </source>
</evidence>
<dbReference type="GO" id="GO:0004866">
    <property type="term" value="F:endopeptidase inhibitor activity"/>
    <property type="evidence" value="ECO:0007669"/>
    <property type="project" value="InterPro"/>
</dbReference>
<feature type="domain" description="PI31 proteasome regulator N-terminal" evidence="13">
    <location>
        <begin position="30"/>
        <end position="135"/>
    </location>
</feature>
<sequence>MAEPSRTELLASMESFLQAHAPCAPQTTLDATAVFVHASAVAHGYDAPGPAAQWRSDRDRHAWSYAAHGHTVHVVVTRVAQRAAVLALIDDGPCCMLDVALPTYINATALPWRDSDDRAQLASLYMRMDEWQHLLDERVWAPLTAPGAPDKGATIPCRDAPQALVAPGVAPPADAPPVSAFPPRIGDADRDPWAASPDVFGGGLPLARPPRADGMIVGPDHPLWQSRRREDNAPWLPPMGAPPGARFDPVGPLAPMRRRGDPDWDEFAPPSSMFS</sequence>
<comment type="similarity">
    <text evidence="3">Belongs to the proteasome inhibitor PI31 family.</text>
</comment>
<dbReference type="GO" id="GO:0070628">
    <property type="term" value="F:proteasome binding"/>
    <property type="evidence" value="ECO:0007669"/>
    <property type="project" value="InterPro"/>
</dbReference>
<dbReference type="Pfam" id="PF11566">
    <property type="entry name" value="PI31_Prot_N"/>
    <property type="match status" value="1"/>
</dbReference>
<dbReference type="VEuPathDB" id="FungiDB:MSYG_1269"/>
<dbReference type="InterPro" id="IPR021625">
    <property type="entry name" value="PI31_Prot_N"/>
</dbReference>
<keyword evidence="15" id="KW-1185">Reference proteome</keyword>
<gene>
    <name evidence="14" type="ORF">MSYG_1269</name>
</gene>
<evidence type="ECO:0000313" key="14">
    <source>
        <dbReference type="EMBL" id="SHO76930.1"/>
    </source>
</evidence>
<dbReference type="AlphaFoldDB" id="A0A1M8A382"/>
<protein>
    <submittedName>
        <fullName evidence="14">Uncharacterized protein</fullName>
    </submittedName>
</protein>
<evidence type="ECO:0000256" key="10">
    <source>
        <dbReference type="ARBA" id="ARBA00024805"/>
    </source>
</evidence>
<evidence type="ECO:0000256" key="6">
    <source>
        <dbReference type="ARBA" id="ARBA00022553"/>
    </source>
</evidence>
<evidence type="ECO:0000259" key="13">
    <source>
        <dbReference type="Pfam" id="PF11566"/>
    </source>
</evidence>
<keyword evidence="4" id="KW-0488">Methylation</keyword>
<evidence type="ECO:0000259" key="12">
    <source>
        <dbReference type="Pfam" id="PF08577"/>
    </source>
</evidence>
<feature type="domain" description="PI31 proteasome regulator C-terminal" evidence="12">
    <location>
        <begin position="185"/>
        <end position="252"/>
    </location>
</feature>
<keyword evidence="5" id="KW-0963">Cytoplasm</keyword>
<dbReference type="InterPro" id="IPR013886">
    <property type="entry name" value="PI31_Prot_C"/>
</dbReference>
<evidence type="ECO:0000256" key="9">
    <source>
        <dbReference type="ARBA" id="ARBA00022990"/>
    </source>
</evidence>
<dbReference type="GO" id="GO:0043161">
    <property type="term" value="P:proteasome-mediated ubiquitin-dependent protein catabolic process"/>
    <property type="evidence" value="ECO:0007669"/>
    <property type="project" value="InterPro"/>
</dbReference>
<feature type="region of interest" description="Disordered" evidence="11">
    <location>
        <begin position="228"/>
        <end position="275"/>
    </location>
</feature>
<keyword evidence="9" id="KW-0007">Acetylation</keyword>
<dbReference type="GO" id="GO:0005783">
    <property type="term" value="C:endoplasmic reticulum"/>
    <property type="evidence" value="ECO:0007669"/>
    <property type="project" value="UniProtKB-SubCell"/>
</dbReference>
<evidence type="ECO:0000256" key="11">
    <source>
        <dbReference type="SAM" id="MobiDB-lite"/>
    </source>
</evidence>
<dbReference type="PANTHER" id="PTHR13266">
    <property type="entry name" value="PROTEASOME INHIBITOR"/>
    <property type="match status" value="1"/>
</dbReference>
<dbReference type="GO" id="GO:0000502">
    <property type="term" value="C:proteasome complex"/>
    <property type="evidence" value="ECO:0007669"/>
    <property type="project" value="UniProtKB-KW"/>
</dbReference>